<keyword evidence="1" id="KW-1133">Transmembrane helix</keyword>
<dbReference type="GeneID" id="59348204"/>
<accession>A0A8H6SDI6</accession>
<keyword evidence="1" id="KW-0812">Transmembrane</keyword>
<feature type="transmembrane region" description="Helical" evidence="1">
    <location>
        <begin position="104"/>
        <end position="126"/>
    </location>
</feature>
<organism evidence="2 3">
    <name type="scientific">Mycena indigotica</name>
    <dbReference type="NCBI Taxonomy" id="2126181"/>
    <lineage>
        <taxon>Eukaryota</taxon>
        <taxon>Fungi</taxon>
        <taxon>Dikarya</taxon>
        <taxon>Basidiomycota</taxon>
        <taxon>Agaricomycotina</taxon>
        <taxon>Agaricomycetes</taxon>
        <taxon>Agaricomycetidae</taxon>
        <taxon>Agaricales</taxon>
        <taxon>Marasmiineae</taxon>
        <taxon>Mycenaceae</taxon>
        <taxon>Mycena</taxon>
    </lineage>
</organism>
<dbReference type="Proteomes" id="UP000636479">
    <property type="component" value="Unassembled WGS sequence"/>
</dbReference>
<evidence type="ECO:0000256" key="1">
    <source>
        <dbReference type="SAM" id="Phobius"/>
    </source>
</evidence>
<reference evidence="2" key="1">
    <citation type="submission" date="2020-05" db="EMBL/GenBank/DDBJ databases">
        <title>Mycena genomes resolve the evolution of fungal bioluminescence.</title>
        <authorList>
            <person name="Tsai I.J."/>
        </authorList>
    </citation>
    <scope>NUCLEOTIDE SEQUENCE</scope>
    <source>
        <strain evidence="2">171206Taipei</strain>
    </source>
</reference>
<dbReference type="RefSeq" id="XP_037217100.1">
    <property type="nucleotide sequence ID" value="XM_037365688.1"/>
</dbReference>
<evidence type="ECO:0000313" key="3">
    <source>
        <dbReference type="Proteomes" id="UP000636479"/>
    </source>
</evidence>
<name>A0A8H6SDI6_9AGAR</name>
<sequence>MSKPYLCCSPLRSLRPPLPHPHSPLATTHSPWTLLKTSTSALSPRRRPTSATAILTRLARTNPHPSTASSWVQVLQASFVSSLNSSLSYERSDLYCQRHRRSPLYLVTLIVTRLFFVYLVYSIFLLDVSVYCRIPHNSISLLIIPGDGVYSIPNLLVAFGACPRQSIT</sequence>
<keyword evidence="3" id="KW-1185">Reference proteome</keyword>
<dbReference type="AlphaFoldDB" id="A0A8H6SDI6"/>
<evidence type="ECO:0000313" key="2">
    <source>
        <dbReference type="EMBL" id="KAF7296741.1"/>
    </source>
</evidence>
<dbReference type="EMBL" id="JACAZF010000008">
    <property type="protein sequence ID" value="KAF7296741.1"/>
    <property type="molecule type" value="Genomic_DNA"/>
</dbReference>
<gene>
    <name evidence="2" type="ORF">MIND_00904700</name>
</gene>
<comment type="caution">
    <text evidence="2">The sequence shown here is derived from an EMBL/GenBank/DDBJ whole genome shotgun (WGS) entry which is preliminary data.</text>
</comment>
<keyword evidence="1" id="KW-0472">Membrane</keyword>
<protein>
    <submittedName>
        <fullName evidence="2">Uncharacterized protein</fullName>
    </submittedName>
</protein>
<proteinExistence type="predicted"/>